<dbReference type="AlphaFoldDB" id="A0A0B6ZI12"/>
<evidence type="ECO:0000313" key="1">
    <source>
        <dbReference type="EMBL" id="CEK67992.1"/>
    </source>
</evidence>
<accession>A0A0B6ZI12</accession>
<reference evidence="1" key="1">
    <citation type="submission" date="2014-12" db="EMBL/GenBank/DDBJ databases">
        <title>Insight into the proteome of Arion vulgaris.</title>
        <authorList>
            <person name="Aradska J."/>
            <person name="Bulat T."/>
            <person name="Smidak R."/>
            <person name="Sarate P."/>
            <person name="Gangsoo J."/>
            <person name="Sialana F."/>
            <person name="Bilban M."/>
            <person name="Lubec G."/>
        </authorList>
    </citation>
    <scope>NUCLEOTIDE SEQUENCE</scope>
    <source>
        <tissue evidence="1">Skin</tissue>
    </source>
</reference>
<sequence>MDSAVQSVKAPTSALLDILVTQTPRASTWQPDMHVSVMKDSKVMGETVKISMSAKSQEGDMVTIATPTRYV</sequence>
<organism evidence="1">
    <name type="scientific">Arion vulgaris</name>
    <dbReference type="NCBI Taxonomy" id="1028688"/>
    <lineage>
        <taxon>Eukaryota</taxon>
        <taxon>Metazoa</taxon>
        <taxon>Spiralia</taxon>
        <taxon>Lophotrochozoa</taxon>
        <taxon>Mollusca</taxon>
        <taxon>Gastropoda</taxon>
        <taxon>Heterobranchia</taxon>
        <taxon>Euthyneura</taxon>
        <taxon>Panpulmonata</taxon>
        <taxon>Eupulmonata</taxon>
        <taxon>Stylommatophora</taxon>
        <taxon>Helicina</taxon>
        <taxon>Arionoidea</taxon>
        <taxon>Arionidae</taxon>
        <taxon>Arion</taxon>
    </lineage>
</organism>
<dbReference type="EMBL" id="HACG01021127">
    <property type="protein sequence ID" value="CEK67992.1"/>
    <property type="molecule type" value="Transcribed_RNA"/>
</dbReference>
<gene>
    <name evidence="1" type="primary">ORF64677</name>
</gene>
<proteinExistence type="predicted"/>
<protein>
    <submittedName>
        <fullName evidence="1">Uncharacterized protein</fullName>
    </submittedName>
</protein>
<name>A0A0B6ZI12_9EUPU</name>